<dbReference type="GO" id="GO:0003723">
    <property type="term" value="F:RNA binding"/>
    <property type="evidence" value="ECO:0007669"/>
    <property type="project" value="InterPro"/>
</dbReference>
<comment type="caution">
    <text evidence="4">The sequence shown here is derived from an EMBL/GenBank/DDBJ whole genome shotgun (WGS) entry which is preliminary data.</text>
</comment>
<proteinExistence type="predicted"/>
<keyword evidence="1" id="KW-0677">Repeat</keyword>
<feature type="repeat" description="PPR" evidence="2">
    <location>
        <begin position="338"/>
        <end position="368"/>
    </location>
</feature>
<keyword evidence="5" id="KW-1185">Reference proteome</keyword>
<dbReference type="Pfam" id="PF20431">
    <property type="entry name" value="E_motif"/>
    <property type="match status" value="1"/>
</dbReference>
<feature type="repeat" description="PPR" evidence="2">
    <location>
        <begin position="369"/>
        <end position="403"/>
    </location>
</feature>
<feature type="domain" description="DYW" evidence="3">
    <location>
        <begin position="583"/>
        <end position="675"/>
    </location>
</feature>
<dbReference type="EMBL" id="JABCRI010000011">
    <property type="protein sequence ID" value="KAF8398065.1"/>
    <property type="molecule type" value="Genomic_DNA"/>
</dbReference>
<evidence type="ECO:0000313" key="5">
    <source>
        <dbReference type="Proteomes" id="UP000655225"/>
    </source>
</evidence>
<dbReference type="InterPro" id="IPR046960">
    <property type="entry name" value="PPR_At4g14850-like_plant"/>
</dbReference>
<feature type="repeat" description="PPR" evidence="2">
    <location>
        <begin position="175"/>
        <end position="209"/>
    </location>
</feature>
<dbReference type="Pfam" id="PF14432">
    <property type="entry name" value="DYW_deaminase"/>
    <property type="match status" value="1"/>
</dbReference>
<gene>
    <name evidence="4" type="ORF">HHK36_016992</name>
</gene>
<evidence type="ECO:0000259" key="3">
    <source>
        <dbReference type="Pfam" id="PF14432"/>
    </source>
</evidence>
<evidence type="ECO:0000256" key="2">
    <source>
        <dbReference type="PROSITE-ProRule" id="PRU00708"/>
    </source>
</evidence>
<dbReference type="Pfam" id="PF20430">
    <property type="entry name" value="Eplus_motif"/>
    <property type="match status" value="1"/>
</dbReference>
<dbReference type="Pfam" id="PF13041">
    <property type="entry name" value="PPR_2"/>
    <property type="match status" value="2"/>
</dbReference>
<dbReference type="PANTHER" id="PTHR47926">
    <property type="entry name" value="PENTATRICOPEPTIDE REPEAT-CONTAINING PROTEIN"/>
    <property type="match status" value="1"/>
</dbReference>
<evidence type="ECO:0000256" key="1">
    <source>
        <dbReference type="ARBA" id="ARBA00022737"/>
    </source>
</evidence>
<name>A0A834Z1V2_TETSI</name>
<dbReference type="InterPro" id="IPR002885">
    <property type="entry name" value="PPR_rpt"/>
</dbReference>
<dbReference type="InterPro" id="IPR032867">
    <property type="entry name" value="DYW_dom"/>
</dbReference>
<dbReference type="Proteomes" id="UP000655225">
    <property type="component" value="Unassembled WGS sequence"/>
</dbReference>
<dbReference type="OrthoDB" id="185373at2759"/>
<dbReference type="InterPro" id="IPR046849">
    <property type="entry name" value="E2_motif"/>
</dbReference>
<dbReference type="Gene3D" id="1.25.40.10">
    <property type="entry name" value="Tetratricopeptide repeat domain"/>
    <property type="match status" value="4"/>
</dbReference>
<organism evidence="4 5">
    <name type="scientific">Tetracentron sinense</name>
    <name type="common">Spur-leaf</name>
    <dbReference type="NCBI Taxonomy" id="13715"/>
    <lineage>
        <taxon>Eukaryota</taxon>
        <taxon>Viridiplantae</taxon>
        <taxon>Streptophyta</taxon>
        <taxon>Embryophyta</taxon>
        <taxon>Tracheophyta</taxon>
        <taxon>Spermatophyta</taxon>
        <taxon>Magnoliopsida</taxon>
        <taxon>Trochodendrales</taxon>
        <taxon>Trochodendraceae</taxon>
        <taxon>Tetracentron</taxon>
    </lineage>
</organism>
<dbReference type="NCBIfam" id="TIGR00756">
    <property type="entry name" value="PPR"/>
    <property type="match status" value="6"/>
</dbReference>
<feature type="repeat" description="PPR" evidence="2">
    <location>
        <begin position="404"/>
        <end position="438"/>
    </location>
</feature>
<evidence type="ECO:0000313" key="4">
    <source>
        <dbReference type="EMBL" id="KAF8398065.1"/>
    </source>
</evidence>
<accession>A0A834Z1V2</accession>
<dbReference type="InterPro" id="IPR011990">
    <property type="entry name" value="TPR-like_helical_dom_sf"/>
</dbReference>
<protein>
    <recommendedName>
        <fullName evidence="3">DYW domain-containing protein</fullName>
    </recommendedName>
</protein>
<feature type="repeat" description="PPR" evidence="2">
    <location>
        <begin position="105"/>
        <end position="139"/>
    </location>
</feature>
<dbReference type="FunFam" id="1.25.40.10:FF:000031">
    <property type="entry name" value="Pentatricopeptide repeat-containing protein mitochondrial"/>
    <property type="match status" value="1"/>
</dbReference>
<sequence length="675" mass="76291">MVKKLTLQIQSSKPRSFTVRQSSPQKLGIPFNPTKQNPPKGIQNLLSQLKNCVSVDHLRRLHCKIFKTQFSKDVFLLTRLAHAYLKFGNLVPAKRILTKIINNPPVFLWNETIKGYSRNGYFTESIDLYYAMIDGGTQPNEFTFTFVLPACAGAKSVSDGRRVHQDIVQMKCESNTFVMTALIDMYGKCGEIGVACQLFDEMPERATASYNTIIAGSVGLLYDEYEVYMLEFNYYASTHSQPTHCLGVLNEFGHLLDGAVRLKINGNYFYCRAKTGGLYALNGDFEKAMSLFNQMQRSGIRADAVTMVTVLQVCASLGALQQGRWVHEQLVRTQMEINVHLGAALINMYARCGSIDESRQVFDRMPQRDLICWTSIISGYGMHGLANVAESLFLHMVGSGIRPDAVTFIGVLSGFSHGGMIDKGWHYFNKMSEYHIKPGLQHYSCMVDMLGRAGRLKDAEELVKTMEVEPDSGIWGGLLNACKIYKNVEIGEKVVEELLRLDPSNAGWYVLMSNIYATAGKWDQVAKMRLMMRERKVAKPPGWSSIEVSGQIHSFLVFDRSHPRSKEIYGILRDLEERMRLEGYVAETSCVFGKLDEESKEDMLCGHSERLAIAFGILSTEEGEVLRVMKNLRVCLDCHTAIKFISKIVRREIIVRDANRFHHFREGVCSCGDYW</sequence>
<dbReference type="Pfam" id="PF01535">
    <property type="entry name" value="PPR"/>
    <property type="match status" value="3"/>
</dbReference>
<dbReference type="GO" id="GO:0008270">
    <property type="term" value="F:zinc ion binding"/>
    <property type="evidence" value="ECO:0007669"/>
    <property type="project" value="InterPro"/>
</dbReference>
<dbReference type="GO" id="GO:0009451">
    <property type="term" value="P:RNA modification"/>
    <property type="evidence" value="ECO:0007669"/>
    <property type="project" value="InterPro"/>
</dbReference>
<dbReference type="SUPFAM" id="SSF48452">
    <property type="entry name" value="TPR-like"/>
    <property type="match status" value="1"/>
</dbReference>
<dbReference type="PROSITE" id="PS51375">
    <property type="entry name" value="PPR"/>
    <property type="match status" value="5"/>
</dbReference>
<dbReference type="InterPro" id="IPR046848">
    <property type="entry name" value="E_motif"/>
</dbReference>
<dbReference type="AlphaFoldDB" id="A0A834Z1V2"/>
<reference evidence="4 5" key="1">
    <citation type="submission" date="2020-04" db="EMBL/GenBank/DDBJ databases">
        <title>Plant Genome Project.</title>
        <authorList>
            <person name="Zhang R.-G."/>
        </authorList>
    </citation>
    <scope>NUCLEOTIDE SEQUENCE [LARGE SCALE GENOMIC DNA]</scope>
    <source>
        <strain evidence="4">YNK0</strain>
        <tissue evidence="4">Leaf</tissue>
    </source>
</reference>
<dbReference type="FunFam" id="1.25.40.10:FF:000366">
    <property type="entry name" value="Pentatricopeptide (PPR) repeat-containing protein"/>
    <property type="match status" value="1"/>
</dbReference>
<dbReference type="OMA" id="WIHEQIK"/>